<feature type="domain" description="HTH marR-type" evidence="4">
    <location>
        <begin position="40"/>
        <end position="173"/>
    </location>
</feature>
<dbReference type="InterPro" id="IPR036390">
    <property type="entry name" value="WH_DNA-bd_sf"/>
</dbReference>
<dbReference type="Gene3D" id="1.10.10.10">
    <property type="entry name" value="Winged helix-like DNA-binding domain superfamily/Winged helix DNA-binding domain"/>
    <property type="match status" value="1"/>
</dbReference>
<keyword evidence="3" id="KW-0804">Transcription</keyword>
<evidence type="ECO:0000313" key="6">
    <source>
        <dbReference type="Proteomes" id="UP000613011"/>
    </source>
</evidence>
<proteinExistence type="predicted"/>
<evidence type="ECO:0000256" key="3">
    <source>
        <dbReference type="ARBA" id="ARBA00023163"/>
    </source>
</evidence>
<dbReference type="Proteomes" id="UP000613011">
    <property type="component" value="Unassembled WGS sequence"/>
</dbReference>
<name>A0A936ZEC2_9BURK</name>
<gene>
    <name evidence="5" type="ORF">JI739_00050</name>
</gene>
<dbReference type="SUPFAM" id="SSF46785">
    <property type="entry name" value="Winged helix' DNA-binding domain"/>
    <property type="match status" value="1"/>
</dbReference>
<dbReference type="EMBL" id="JAEQNA010000001">
    <property type="protein sequence ID" value="MBL0418723.1"/>
    <property type="molecule type" value="Genomic_DNA"/>
</dbReference>
<keyword evidence="2" id="KW-0238">DNA-binding</keyword>
<reference evidence="5" key="1">
    <citation type="submission" date="2021-01" db="EMBL/GenBank/DDBJ databases">
        <title>Ramlibacter sp. strain AW1 16S ribosomal RNA gene Genome sequencing and assembly.</title>
        <authorList>
            <person name="Kang M."/>
        </authorList>
    </citation>
    <scope>NUCLEOTIDE SEQUENCE</scope>
    <source>
        <strain evidence="5">AW1</strain>
    </source>
</reference>
<evidence type="ECO:0000313" key="5">
    <source>
        <dbReference type="EMBL" id="MBL0418723.1"/>
    </source>
</evidence>
<dbReference type="GO" id="GO:0003700">
    <property type="term" value="F:DNA-binding transcription factor activity"/>
    <property type="evidence" value="ECO:0007669"/>
    <property type="project" value="InterPro"/>
</dbReference>
<dbReference type="PANTHER" id="PTHR42756">
    <property type="entry name" value="TRANSCRIPTIONAL REGULATOR, MARR"/>
    <property type="match status" value="1"/>
</dbReference>
<dbReference type="GO" id="GO:0003677">
    <property type="term" value="F:DNA binding"/>
    <property type="evidence" value="ECO:0007669"/>
    <property type="project" value="UniProtKB-KW"/>
</dbReference>
<evidence type="ECO:0000256" key="2">
    <source>
        <dbReference type="ARBA" id="ARBA00023125"/>
    </source>
</evidence>
<dbReference type="PANTHER" id="PTHR42756:SF1">
    <property type="entry name" value="TRANSCRIPTIONAL REPRESSOR OF EMRAB OPERON"/>
    <property type="match status" value="1"/>
</dbReference>
<protein>
    <submittedName>
        <fullName evidence="5">MarR family transcriptional regulator</fullName>
    </submittedName>
</protein>
<keyword evidence="1" id="KW-0805">Transcription regulation</keyword>
<organism evidence="5 6">
    <name type="scientific">Ramlibacter aurantiacus</name>
    <dbReference type="NCBI Taxonomy" id="2801330"/>
    <lineage>
        <taxon>Bacteria</taxon>
        <taxon>Pseudomonadati</taxon>
        <taxon>Pseudomonadota</taxon>
        <taxon>Betaproteobacteria</taxon>
        <taxon>Burkholderiales</taxon>
        <taxon>Comamonadaceae</taxon>
        <taxon>Ramlibacter</taxon>
    </lineage>
</organism>
<dbReference type="Pfam" id="PF12802">
    <property type="entry name" value="MarR_2"/>
    <property type="match status" value="1"/>
</dbReference>
<dbReference type="InterPro" id="IPR000835">
    <property type="entry name" value="HTH_MarR-typ"/>
</dbReference>
<dbReference type="PROSITE" id="PS50995">
    <property type="entry name" value="HTH_MARR_2"/>
    <property type="match status" value="1"/>
</dbReference>
<dbReference type="SMART" id="SM00347">
    <property type="entry name" value="HTH_MARR"/>
    <property type="match status" value="1"/>
</dbReference>
<sequence>MELTIRYDRYRPNAAVYLQFRRPGGSAEPMTTPPAPPASQDVFLFRLHKLAATASHPITRLCEGRYGITRREWRLILTLGRTGRLLSTELARKARLDPARASRGISLLVEKGLAAREPRPNDRRYVEIILTAEGRRIYDEMLPIVLDINEQLLSGLTDAEREMLDSLFARLEQRAESPLASTALPKINRQRHGRH</sequence>
<dbReference type="RefSeq" id="WP_201681811.1">
    <property type="nucleotide sequence ID" value="NZ_JAEQNA010000001.1"/>
</dbReference>
<evidence type="ECO:0000259" key="4">
    <source>
        <dbReference type="PROSITE" id="PS50995"/>
    </source>
</evidence>
<comment type="caution">
    <text evidence="5">The sequence shown here is derived from an EMBL/GenBank/DDBJ whole genome shotgun (WGS) entry which is preliminary data.</text>
</comment>
<dbReference type="PRINTS" id="PR00598">
    <property type="entry name" value="HTHMARR"/>
</dbReference>
<dbReference type="AlphaFoldDB" id="A0A936ZEC2"/>
<keyword evidence="6" id="KW-1185">Reference proteome</keyword>
<dbReference type="InterPro" id="IPR036388">
    <property type="entry name" value="WH-like_DNA-bd_sf"/>
</dbReference>
<accession>A0A936ZEC2</accession>
<evidence type="ECO:0000256" key="1">
    <source>
        <dbReference type="ARBA" id="ARBA00023015"/>
    </source>
</evidence>